<evidence type="ECO:0000313" key="2">
    <source>
        <dbReference type="Proteomes" id="UP000249542"/>
    </source>
</evidence>
<comment type="caution">
    <text evidence="1">The sequence shown here is derived from an EMBL/GenBank/DDBJ whole genome shotgun (WGS) entry which is preliminary data.</text>
</comment>
<proteinExistence type="predicted"/>
<gene>
    <name evidence="1" type="ORF">LX95_00806</name>
</gene>
<organism evidence="1 2">
    <name type="scientific">Mesonia algae</name>
    <dbReference type="NCBI Taxonomy" id="213248"/>
    <lineage>
        <taxon>Bacteria</taxon>
        <taxon>Pseudomonadati</taxon>
        <taxon>Bacteroidota</taxon>
        <taxon>Flavobacteriia</taxon>
        <taxon>Flavobacteriales</taxon>
        <taxon>Flavobacteriaceae</taxon>
        <taxon>Mesonia</taxon>
    </lineage>
</organism>
<dbReference type="RefSeq" id="WP_111540152.1">
    <property type="nucleotide sequence ID" value="NZ_QKYV01000002.1"/>
</dbReference>
<dbReference type="EMBL" id="QKYV01000002">
    <property type="protein sequence ID" value="PZW42494.1"/>
    <property type="molecule type" value="Genomic_DNA"/>
</dbReference>
<name>A0A2W7I755_9FLAO</name>
<evidence type="ECO:0000313" key="1">
    <source>
        <dbReference type="EMBL" id="PZW42494.1"/>
    </source>
</evidence>
<reference evidence="1 2" key="1">
    <citation type="submission" date="2018-06" db="EMBL/GenBank/DDBJ databases">
        <title>Genomic Encyclopedia of Archaeal and Bacterial Type Strains, Phase II (KMG-II): from individual species to whole genera.</title>
        <authorList>
            <person name="Goeker M."/>
        </authorList>
    </citation>
    <scope>NUCLEOTIDE SEQUENCE [LARGE SCALE GENOMIC DNA]</scope>
    <source>
        <strain evidence="1 2">DSM 15361</strain>
    </source>
</reference>
<dbReference type="AlphaFoldDB" id="A0A2W7I755"/>
<dbReference type="Proteomes" id="UP000249542">
    <property type="component" value="Unassembled WGS sequence"/>
</dbReference>
<sequence>MDFKTMLQLPVLNTNEVLKILQEIADIERKKEKPQMPQVTISTHSGGASGFFVNYDSEKNVVLLCDIYDRKAQFQYLETLSISSISMSNINKYGYLLSDGKIPFTPEDDEIPTLLQLKKEINYLEIELKEVFDKKVTIVYEFEENPENLDKYYISKIVDLLKETLSKIAEDNLAKEAFTESISTVKFTLGKEIKTTLEEETLSITLDTTKGLKSFPTSKKLQDLIEKEL</sequence>
<protein>
    <submittedName>
        <fullName evidence="1">Uncharacterized protein</fullName>
    </submittedName>
</protein>
<accession>A0A2W7I755</accession>
<keyword evidence="2" id="KW-1185">Reference proteome</keyword>